<evidence type="ECO:0000256" key="3">
    <source>
        <dbReference type="ARBA" id="ARBA00023082"/>
    </source>
</evidence>
<keyword evidence="9" id="KW-1185">Reference proteome</keyword>
<dbReference type="Pfam" id="PF08281">
    <property type="entry name" value="Sigma70_r4_2"/>
    <property type="match status" value="1"/>
</dbReference>
<dbReference type="PANTHER" id="PTHR43133">
    <property type="entry name" value="RNA POLYMERASE ECF-TYPE SIGMA FACTO"/>
    <property type="match status" value="1"/>
</dbReference>
<dbReference type="InterPro" id="IPR036388">
    <property type="entry name" value="WH-like_DNA-bd_sf"/>
</dbReference>
<dbReference type="Gene3D" id="1.10.1740.10">
    <property type="match status" value="1"/>
</dbReference>
<proteinExistence type="inferred from homology"/>
<gene>
    <name evidence="8" type="ORF">ACPOL_5947</name>
</gene>
<accession>A0A2Z5G819</accession>
<keyword evidence="3" id="KW-0731">Sigma factor</keyword>
<dbReference type="InterPro" id="IPR007627">
    <property type="entry name" value="RNA_pol_sigma70_r2"/>
</dbReference>
<sequence length="236" mass="26444">MAKILCLNPTPVGVRENGVFDKAEEARMSASQTEPKPANQHMRRNPPIAGEAEAIQAAQSGDAKSFEFLYALHKRRVYSLCLRMLSNVAEAEDLTQEAFLQLYRKIGTFRGDSAFSTWLHRLAVNVVLMHLRKKGLPQVSLEETLEPSQEDGPRRDIGARDLTLSGSIDRVTLERAVENLPPGYRLVFVLHDVEGYEHNEIAGMLDCSIGNSKSQLHKARMKLRDLLHSGQRKEVA</sequence>
<evidence type="ECO:0000256" key="4">
    <source>
        <dbReference type="ARBA" id="ARBA00023163"/>
    </source>
</evidence>
<dbReference type="Gene3D" id="1.10.10.10">
    <property type="entry name" value="Winged helix-like DNA-binding domain superfamily/Winged helix DNA-binding domain"/>
    <property type="match status" value="1"/>
</dbReference>
<dbReference type="GO" id="GO:0006352">
    <property type="term" value="P:DNA-templated transcription initiation"/>
    <property type="evidence" value="ECO:0007669"/>
    <property type="project" value="InterPro"/>
</dbReference>
<dbReference type="GO" id="GO:0003677">
    <property type="term" value="F:DNA binding"/>
    <property type="evidence" value="ECO:0007669"/>
    <property type="project" value="InterPro"/>
</dbReference>
<evidence type="ECO:0000259" key="6">
    <source>
        <dbReference type="Pfam" id="PF04542"/>
    </source>
</evidence>
<dbReference type="Proteomes" id="UP000253606">
    <property type="component" value="Chromosome"/>
</dbReference>
<dbReference type="PANTHER" id="PTHR43133:SF46">
    <property type="entry name" value="RNA POLYMERASE SIGMA-70 FACTOR ECF SUBFAMILY"/>
    <property type="match status" value="1"/>
</dbReference>
<dbReference type="GO" id="GO:0016987">
    <property type="term" value="F:sigma factor activity"/>
    <property type="evidence" value="ECO:0007669"/>
    <property type="project" value="UniProtKB-KW"/>
</dbReference>
<dbReference type="Pfam" id="PF04542">
    <property type="entry name" value="Sigma70_r2"/>
    <property type="match status" value="1"/>
</dbReference>
<dbReference type="NCBIfam" id="TIGR02937">
    <property type="entry name" value="sigma70-ECF"/>
    <property type="match status" value="1"/>
</dbReference>
<comment type="similarity">
    <text evidence="1">Belongs to the sigma-70 factor family. ECF subfamily.</text>
</comment>
<dbReference type="InterPro" id="IPR013325">
    <property type="entry name" value="RNA_pol_sigma_r2"/>
</dbReference>
<dbReference type="InterPro" id="IPR014284">
    <property type="entry name" value="RNA_pol_sigma-70_dom"/>
</dbReference>
<dbReference type="SUPFAM" id="SSF88659">
    <property type="entry name" value="Sigma3 and sigma4 domains of RNA polymerase sigma factors"/>
    <property type="match status" value="1"/>
</dbReference>
<evidence type="ECO:0000256" key="1">
    <source>
        <dbReference type="ARBA" id="ARBA00010641"/>
    </source>
</evidence>
<evidence type="ECO:0000256" key="2">
    <source>
        <dbReference type="ARBA" id="ARBA00023015"/>
    </source>
</evidence>
<dbReference type="InterPro" id="IPR013249">
    <property type="entry name" value="RNA_pol_sigma70_r4_t2"/>
</dbReference>
<dbReference type="EMBL" id="CP030840">
    <property type="protein sequence ID" value="AXC15191.1"/>
    <property type="molecule type" value="Genomic_DNA"/>
</dbReference>
<dbReference type="InterPro" id="IPR039425">
    <property type="entry name" value="RNA_pol_sigma-70-like"/>
</dbReference>
<dbReference type="KEGG" id="abas:ACPOL_5947"/>
<name>A0A2Z5G819_9BACT</name>
<organism evidence="8 9">
    <name type="scientific">Acidisarcina polymorpha</name>
    <dbReference type="NCBI Taxonomy" id="2211140"/>
    <lineage>
        <taxon>Bacteria</taxon>
        <taxon>Pseudomonadati</taxon>
        <taxon>Acidobacteriota</taxon>
        <taxon>Terriglobia</taxon>
        <taxon>Terriglobales</taxon>
        <taxon>Acidobacteriaceae</taxon>
        <taxon>Acidisarcina</taxon>
    </lineage>
</organism>
<dbReference type="AlphaFoldDB" id="A0A2Z5G819"/>
<keyword evidence="4" id="KW-0804">Transcription</keyword>
<feature type="region of interest" description="Disordered" evidence="5">
    <location>
        <begin position="25"/>
        <end position="44"/>
    </location>
</feature>
<evidence type="ECO:0000313" key="8">
    <source>
        <dbReference type="EMBL" id="AXC15191.1"/>
    </source>
</evidence>
<dbReference type="CDD" id="cd06171">
    <property type="entry name" value="Sigma70_r4"/>
    <property type="match status" value="1"/>
</dbReference>
<dbReference type="SUPFAM" id="SSF88946">
    <property type="entry name" value="Sigma2 domain of RNA polymerase sigma factors"/>
    <property type="match status" value="1"/>
</dbReference>
<evidence type="ECO:0000313" key="9">
    <source>
        <dbReference type="Proteomes" id="UP000253606"/>
    </source>
</evidence>
<feature type="domain" description="RNA polymerase sigma factor 70 region 4 type 2" evidence="7">
    <location>
        <begin position="172"/>
        <end position="223"/>
    </location>
</feature>
<reference evidence="8 9" key="1">
    <citation type="journal article" date="2018" name="Front. Microbiol.">
        <title>Hydrolytic Capabilities as a Key to Environmental Success: Chitinolytic and Cellulolytic Acidobacteria From Acidic Sub-arctic Soils and Boreal Peatlands.</title>
        <authorList>
            <person name="Belova S.E."/>
            <person name="Ravin N.V."/>
            <person name="Pankratov T.A."/>
            <person name="Rakitin A.L."/>
            <person name="Ivanova A.A."/>
            <person name="Beletsky A.V."/>
            <person name="Mardanov A.V."/>
            <person name="Sinninghe Damste J.S."/>
            <person name="Dedysh S.N."/>
        </authorList>
    </citation>
    <scope>NUCLEOTIDE SEQUENCE [LARGE SCALE GENOMIC DNA]</scope>
    <source>
        <strain evidence="8 9">SBC82</strain>
    </source>
</reference>
<keyword evidence="2" id="KW-0805">Transcription regulation</keyword>
<feature type="domain" description="RNA polymerase sigma-70 region 2" evidence="6">
    <location>
        <begin position="69"/>
        <end position="135"/>
    </location>
</feature>
<evidence type="ECO:0000256" key="5">
    <source>
        <dbReference type="SAM" id="MobiDB-lite"/>
    </source>
</evidence>
<dbReference type="InterPro" id="IPR013324">
    <property type="entry name" value="RNA_pol_sigma_r3/r4-like"/>
</dbReference>
<evidence type="ECO:0000259" key="7">
    <source>
        <dbReference type="Pfam" id="PF08281"/>
    </source>
</evidence>
<protein>
    <submittedName>
        <fullName evidence="8">RNA polymerase sigma factor RpoE</fullName>
    </submittedName>
</protein>